<dbReference type="InterPro" id="IPR035709">
    <property type="entry name" value="YoaB-like"/>
</dbReference>
<dbReference type="RefSeq" id="WP_048837515.1">
    <property type="nucleotide sequence ID" value="NZ_BAMV01000005.1"/>
</dbReference>
<dbReference type="Proteomes" id="UP000321891">
    <property type="component" value="Unassembled WGS sequence"/>
</dbReference>
<dbReference type="AlphaFoldDB" id="A0A0D6N1H4"/>
<dbReference type="InterPro" id="IPR006175">
    <property type="entry name" value="YjgF/YER057c/UK114"/>
</dbReference>
<dbReference type="STRING" id="1231339.Abci_005_007"/>
<name>A0A0D6N1H4_9PROT</name>
<comment type="caution">
    <text evidence="1">The sequence shown here is derived from an EMBL/GenBank/DDBJ whole genome shotgun (WGS) entry which is preliminary data.</text>
</comment>
<protein>
    <submittedName>
        <fullName evidence="1">Translation initiation inhibitor/endoribonuclease L-PSP</fullName>
    </submittedName>
</protein>
<evidence type="ECO:0000313" key="3">
    <source>
        <dbReference type="Proteomes" id="UP000032671"/>
    </source>
</evidence>
<reference evidence="1 3" key="1">
    <citation type="submission" date="2012-11" db="EMBL/GenBank/DDBJ databases">
        <title>Whole genome sequence of Acetobacter cibinongensis 4H-1.</title>
        <authorList>
            <person name="Azuma Y."/>
            <person name="Higashiura N."/>
            <person name="Hirakawa H."/>
            <person name="Matsushita K."/>
        </authorList>
    </citation>
    <scope>NUCLEOTIDE SEQUENCE [LARGE SCALE GENOMIC DNA]</scope>
    <source>
        <strain evidence="1 3">4H-1</strain>
    </source>
</reference>
<sequence length="116" mass="13044">MSKILRTNPNPILSSVVEYHGFIFTQGVVAQNLDLDAEGQTRDILAQIDSLLEQHGTDNTRILQAQIWLKDINDRAALNTVWSEWLPENMAPARACVQAVMADPRMLVEIMLITTK</sequence>
<accession>A0A6N3ST02</accession>
<reference evidence="2 4" key="2">
    <citation type="submission" date="2019-07" db="EMBL/GenBank/DDBJ databases">
        <title>Whole genome shotgun sequence of Acetobacter cibinongensis NBRC 16605.</title>
        <authorList>
            <person name="Hosoyama A."/>
            <person name="Uohara A."/>
            <person name="Ohji S."/>
            <person name="Ichikawa N."/>
        </authorList>
    </citation>
    <scope>NUCLEOTIDE SEQUENCE [LARGE SCALE GENOMIC DNA]</scope>
    <source>
        <strain evidence="2 4">NBRC 16605</strain>
    </source>
</reference>
<dbReference type="PANTHER" id="PTHR47328">
    <property type="match status" value="1"/>
</dbReference>
<gene>
    <name evidence="1" type="ORF">Abci_005_007</name>
    <name evidence="2" type="ORF">ACI01nite_20000</name>
</gene>
<dbReference type="Proteomes" id="UP000032671">
    <property type="component" value="Unassembled WGS sequence"/>
</dbReference>
<dbReference type="InterPro" id="IPR035959">
    <property type="entry name" value="RutC-like_sf"/>
</dbReference>
<dbReference type="EMBL" id="BJVU01000009">
    <property type="protein sequence ID" value="GEL59398.1"/>
    <property type="molecule type" value="Genomic_DNA"/>
</dbReference>
<dbReference type="PANTHER" id="PTHR47328:SF1">
    <property type="entry name" value="RUTC FAMILY PROTEIN YOAB"/>
    <property type="match status" value="1"/>
</dbReference>
<dbReference type="EMBL" id="BAMV01000005">
    <property type="protein sequence ID" value="GAN59413.1"/>
    <property type="molecule type" value="Genomic_DNA"/>
</dbReference>
<evidence type="ECO:0000313" key="1">
    <source>
        <dbReference type="EMBL" id="GAN59413.1"/>
    </source>
</evidence>
<dbReference type="CDD" id="cd06150">
    <property type="entry name" value="YjgF_YER057c_UK114_like_2"/>
    <property type="match status" value="1"/>
</dbReference>
<evidence type="ECO:0000313" key="2">
    <source>
        <dbReference type="EMBL" id="GEL59398.1"/>
    </source>
</evidence>
<dbReference type="Gene3D" id="3.30.1330.40">
    <property type="entry name" value="RutC-like"/>
    <property type="match status" value="1"/>
</dbReference>
<proteinExistence type="predicted"/>
<keyword evidence="4" id="KW-1185">Reference proteome</keyword>
<dbReference type="SUPFAM" id="SSF55298">
    <property type="entry name" value="YjgF-like"/>
    <property type="match status" value="1"/>
</dbReference>
<organism evidence="1 3">
    <name type="scientific">Acetobacter cibinongensis</name>
    <dbReference type="NCBI Taxonomy" id="146475"/>
    <lineage>
        <taxon>Bacteria</taxon>
        <taxon>Pseudomonadati</taxon>
        <taxon>Pseudomonadota</taxon>
        <taxon>Alphaproteobacteria</taxon>
        <taxon>Acetobacterales</taxon>
        <taxon>Acetobacteraceae</taxon>
        <taxon>Acetobacter</taxon>
    </lineage>
</organism>
<dbReference type="Pfam" id="PF01042">
    <property type="entry name" value="Ribonuc_L-PSP"/>
    <property type="match status" value="1"/>
</dbReference>
<evidence type="ECO:0000313" key="4">
    <source>
        <dbReference type="Proteomes" id="UP000321891"/>
    </source>
</evidence>
<accession>A0A0D6N1H4</accession>